<dbReference type="Gene3D" id="3.40.50.1820">
    <property type="entry name" value="alpha/beta hydrolase"/>
    <property type="match status" value="1"/>
</dbReference>
<dbReference type="InterPro" id="IPR051044">
    <property type="entry name" value="MAG_DAG_Lipase"/>
</dbReference>
<dbReference type="OrthoDB" id="9257at10239"/>
<proteinExistence type="predicted"/>
<feature type="domain" description="Serine aminopeptidase S33" evidence="1">
    <location>
        <begin position="23"/>
        <end position="254"/>
    </location>
</feature>
<sequence>MKMSAFVNRKGLELSTYMLPANNPKATVVYFHGFGSHAMLDLKNVKGTLTGSGINIATFDYAGHGNSEGQRFIIRNHEDLIDDAMTFVEIVKRDEYFNQYPVYVMGCSLGGAIASKVLEEYDAHHGILISPLYGVGDTLYYKIMSKLVSVFAHIAPDIQVSKMNQNPDEEYRKIWNSDPLTLKSGLTIGTANELLKMAKSSHSGIDCIRTNMTCLQSIRDTQVNAMLNINLFSTPSRSIVEFNNSWHGILIEQDHGIACNVILDIIMNGRARVIS</sequence>
<dbReference type="InterPro" id="IPR022742">
    <property type="entry name" value="Hydrolase_4"/>
</dbReference>
<evidence type="ECO:0000259" key="1">
    <source>
        <dbReference type="Pfam" id="PF12146"/>
    </source>
</evidence>
<gene>
    <name evidence="2" type="primary">Z396R</name>
    <name evidence="2" type="ORF">ATCV1_Z396R</name>
</gene>
<evidence type="ECO:0000313" key="2">
    <source>
        <dbReference type="EMBL" id="ABT16530.1"/>
    </source>
</evidence>
<dbReference type="Pfam" id="PF12146">
    <property type="entry name" value="Hydrolase_4"/>
    <property type="match status" value="1"/>
</dbReference>
<accession>A7K906</accession>
<dbReference type="InterPro" id="IPR029058">
    <property type="entry name" value="AB_hydrolase_fold"/>
</dbReference>
<dbReference type="Proteomes" id="UP000202420">
    <property type="component" value="Segment"/>
</dbReference>
<name>A7K906_9PHYC</name>
<organism evidence="2 3">
    <name type="scientific">Chlorovirus heliozoae</name>
    <dbReference type="NCBI Taxonomy" id="322019"/>
    <lineage>
        <taxon>Viruses</taxon>
        <taxon>Varidnaviria</taxon>
        <taxon>Bamfordvirae</taxon>
        <taxon>Nucleocytoviricota</taxon>
        <taxon>Megaviricetes</taxon>
        <taxon>Algavirales</taxon>
        <taxon>Phycodnaviridae</taxon>
        <taxon>Chlorovirus</taxon>
    </lineage>
</organism>
<dbReference type="SUPFAM" id="SSF53474">
    <property type="entry name" value="alpha/beta-Hydrolases"/>
    <property type="match status" value="1"/>
</dbReference>
<dbReference type="RefSeq" id="YP_001426877.1">
    <property type="nucleotide sequence ID" value="NC_008724.1"/>
</dbReference>
<reference evidence="2 3" key="1">
    <citation type="submission" date="2006-09" db="EMBL/GenBank/DDBJ databases">
        <title>Sequence and annotation of the 288-kb ATCV-1 virus that infects an endosymbiotic Chlorella strain of the heliozoon Acanthocystis turfacea.</title>
        <authorList>
            <person name="Fitzgerald L.A."/>
            <person name="Graves M.V."/>
            <person name="Li X."/>
            <person name="Pfitzner A.J.P."/>
            <person name="Hartigan J."/>
            <person name="Van Etten J.L."/>
        </authorList>
    </citation>
    <scope>NUCLEOTIDE SEQUENCE [LARGE SCALE GENOMIC DNA]</scope>
    <source>
        <strain evidence="2 3">ATCV-1</strain>
    </source>
</reference>
<dbReference type="EMBL" id="EF101928">
    <property type="protein sequence ID" value="ABT16530.1"/>
    <property type="molecule type" value="Genomic_DNA"/>
</dbReference>
<dbReference type="KEGG" id="vg:5470859"/>
<evidence type="ECO:0000313" key="3">
    <source>
        <dbReference type="Proteomes" id="UP000202420"/>
    </source>
</evidence>
<dbReference type="PANTHER" id="PTHR11614">
    <property type="entry name" value="PHOSPHOLIPASE-RELATED"/>
    <property type="match status" value="1"/>
</dbReference>
<dbReference type="GeneID" id="5470859"/>
<keyword evidence="3" id="KW-1185">Reference proteome</keyword>
<protein>
    <submittedName>
        <fullName evidence="2">Uncharacterized protein Z396R</fullName>
    </submittedName>
</protein>